<accession>A0A6P6ALV6</accession>
<dbReference type="RefSeq" id="XP_022765836.1">
    <property type="nucleotide sequence ID" value="XM_022910101.1"/>
</dbReference>
<evidence type="ECO:0000313" key="3">
    <source>
        <dbReference type="Proteomes" id="UP000515121"/>
    </source>
</evidence>
<feature type="region of interest" description="Disordered" evidence="2">
    <location>
        <begin position="833"/>
        <end position="852"/>
    </location>
</feature>
<evidence type="ECO:0000256" key="2">
    <source>
        <dbReference type="SAM" id="MobiDB-lite"/>
    </source>
</evidence>
<proteinExistence type="predicted"/>
<dbReference type="SUPFAM" id="SSF50998">
    <property type="entry name" value="Quinoprotein alcohol dehydrogenase-like"/>
    <property type="match status" value="2"/>
</dbReference>
<dbReference type="InterPro" id="IPR011047">
    <property type="entry name" value="Quinoprotein_ADH-like_sf"/>
</dbReference>
<dbReference type="PANTHER" id="PTHR45589:SF1">
    <property type="entry name" value="WD REPEAT DOMAIN 62, ISOFORM G"/>
    <property type="match status" value="1"/>
</dbReference>
<keyword evidence="1" id="KW-0853">WD repeat</keyword>
<dbReference type="Gene3D" id="2.130.10.10">
    <property type="entry name" value="YVTN repeat-like/Quinoprotein amine dehydrogenase"/>
    <property type="match status" value="4"/>
</dbReference>
<reference evidence="4" key="1">
    <citation type="submission" date="2025-08" db="UniProtKB">
        <authorList>
            <consortium name="RefSeq"/>
        </authorList>
    </citation>
    <scope>IDENTIFICATION</scope>
    <source>
        <tissue evidence="4">Fruit stalk</tissue>
    </source>
</reference>
<gene>
    <name evidence="4" type="primary">LOC111310649</name>
</gene>
<keyword evidence="3" id="KW-1185">Reference proteome</keyword>
<dbReference type="KEGG" id="dzi:111310649"/>
<feature type="repeat" description="WD" evidence="1">
    <location>
        <begin position="693"/>
        <end position="734"/>
    </location>
</feature>
<dbReference type="OrthoDB" id="6154712at2759"/>
<evidence type="ECO:0000256" key="1">
    <source>
        <dbReference type="PROSITE-ProRule" id="PRU00221"/>
    </source>
</evidence>
<name>A0A6P6ALV6_DURZI</name>
<dbReference type="PROSITE" id="PS50082">
    <property type="entry name" value="WD_REPEATS_2"/>
    <property type="match status" value="2"/>
</dbReference>
<dbReference type="InterPro" id="IPR015943">
    <property type="entry name" value="WD40/YVTN_repeat-like_dom_sf"/>
</dbReference>
<feature type="region of interest" description="Disordered" evidence="2">
    <location>
        <begin position="1102"/>
        <end position="1135"/>
    </location>
</feature>
<keyword evidence="4" id="KW-0808">Transferase</keyword>
<sequence length="1252" mass="136771">MKTNRKLKRSDPASSKLVLKEVIGLTTKNANGLASSVLTSTCVYVAGCVAVVYDAESGTQSHLMVAHRMPKPLSCVAVSRDGRLVAAGESGHQPSVLVWDCVTRAFISELKGHLYGVECIAFSPNGEHLVSVGGYIYLWDWRSGILVTKLKATSSCSAVTSVTFSSDAKYIITAGKKHLKFWAVGASPRTRMSKGIMSLSIHAKPINLGPQKGSSFVSVTSTIKTDGSVVSSDQVDELFPIFALTDAGVVCLIDSRMSLRNSVDLKVEKGFALSASSNLIACACSNGLVQLFNVEDLRYVGSLLYSKAKTCHGEIDLFGPKASEKNFQSAPTLPDAIACQFISEKLVVVYGDHSLHIWDFYEENEATRSFVLISHSACIWDIKNLCCENMHDSSLMCSAKGCSGGVSFATCSADGTIRLWDLVLQPDLLRDTFDNNSLITESVGTMNIVSAGSFEIATADTTLGNQGFRSMAVSSDGKYMAVGDCEGNLHIYDLHNFDYTCIKDSHDAEILSLSFSLSRTKGVDSVGDTENHYLLASGGRDRIIHLYDVKRNFDLIESIDDHSAAVTAVKLACNGCKVLSCSADRSLVFRDVSLTDSRCKISRRHHQMASHGTVYDMSVDPLMEVVVTVGQDKKINIFDIVSGKLTRSFKLNKDFGDPIKVTMDPSCSYIICSFSNKSICVYDFMSGEMIAQAAGHGEVVTGVIFLPNCKHIVSVGGDGCIFVWQLPSRLASRMLQKVKENSVSLSPITPALPVAFSQAIICGEICGEVDQPCRIDSKDSLPAESSSQLKQRATYHGWNSQETYAFKLSISRLPKWAQDKVTSSDFVQRNLEFTSPQEKQVEPKTSSPLISNGGSHDSLCHEYQTPTGHCSGGSNSCLSRLCKSSSNFSKSRSSASPEELASRSATEDHWFTIYNVRLDLLNSPEVQNLKDVKMAVSSPKLVQGLAEIPSESEHSLGNRGEHTCLRSFDLLSKDQNSILGTEGRKVYREVVSDVLHSEKTEQDAMDVNAFHMKSEDSDLFKEHFGNLSAILKVEKRQSSTRRRYSSQYFVRRDHFVGSKRLFDTSMQNIGVLNLEKESAINVTLEDPVFQEQQVDLNSTECLLTPSSPSRDGKDKEDSSTIEETMADQKPYADGESEAVREKITACREALLSLDAAAEDVFQLFAKLGTEFPIEEFSSASGAQLYDEATELLPKIAEKVNAVAELVQNNNTSNISSSRNSVEGSTFEPLLGTLAESLSKKFVEILKQNLATV</sequence>
<dbReference type="SMART" id="SM00320">
    <property type="entry name" value="WD40"/>
    <property type="match status" value="12"/>
</dbReference>
<organism evidence="3 4">
    <name type="scientific">Durio zibethinus</name>
    <name type="common">Durian</name>
    <dbReference type="NCBI Taxonomy" id="66656"/>
    <lineage>
        <taxon>Eukaryota</taxon>
        <taxon>Viridiplantae</taxon>
        <taxon>Streptophyta</taxon>
        <taxon>Embryophyta</taxon>
        <taxon>Tracheophyta</taxon>
        <taxon>Spermatophyta</taxon>
        <taxon>Magnoliopsida</taxon>
        <taxon>eudicotyledons</taxon>
        <taxon>Gunneridae</taxon>
        <taxon>Pentapetalae</taxon>
        <taxon>rosids</taxon>
        <taxon>malvids</taxon>
        <taxon>Malvales</taxon>
        <taxon>Malvaceae</taxon>
        <taxon>Helicteroideae</taxon>
        <taxon>Durio</taxon>
    </lineage>
</organism>
<evidence type="ECO:0000313" key="4">
    <source>
        <dbReference type="RefSeq" id="XP_022765836.1"/>
    </source>
</evidence>
<dbReference type="GeneID" id="111310649"/>
<dbReference type="InterPro" id="IPR001680">
    <property type="entry name" value="WD40_rpt"/>
</dbReference>
<dbReference type="PANTHER" id="PTHR45589">
    <property type="entry name" value="WD REPEAT DOMAIN 62, ISOFORM G"/>
    <property type="match status" value="1"/>
</dbReference>
<keyword evidence="4" id="KW-0418">Kinase</keyword>
<dbReference type="PROSITE" id="PS50294">
    <property type="entry name" value="WD_REPEATS_REGION"/>
    <property type="match status" value="1"/>
</dbReference>
<feature type="repeat" description="WD" evidence="1">
    <location>
        <begin position="408"/>
        <end position="422"/>
    </location>
</feature>
<dbReference type="InterPro" id="IPR052779">
    <property type="entry name" value="WDR62"/>
</dbReference>
<dbReference type="AlphaFoldDB" id="A0A6P6ALV6"/>
<dbReference type="GO" id="GO:0016301">
    <property type="term" value="F:kinase activity"/>
    <property type="evidence" value="ECO:0007669"/>
    <property type="project" value="UniProtKB-KW"/>
</dbReference>
<dbReference type="Proteomes" id="UP000515121">
    <property type="component" value="Unplaced"/>
</dbReference>
<protein>
    <submittedName>
        <fullName evidence="4">Mitogen-activated protein kinase-binding protein 1</fullName>
    </submittedName>
</protein>
<dbReference type="Pfam" id="PF00400">
    <property type="entry name" value="WD40"/>
    <property type="match status" value="5"/>
</dbReference>